<feature type="non-terminal residue" evidence="1">
    <location>
        <position position="120"/>
    </location>
</feature>
<gene>
    <name evidence="1" type="ORF">BB560_006465</name>
</gene>
<reference evidence="1 2" key="1">
    <citation type="journal article" date="2018" name="MBio">
        <title>Comparative Genomics Reveals the Core Gene Toolbox for the Fungus-Insect Symbiosis.</title>
        <authorList>
            <person name="Wang Y."/>
            <person name="Stata M."/>
            <person name="Wang W."/>
            <person name="Stajich J.E."/>
            <person name="White M.M."/>
            <person name="Moncalvo J.M."/>
        </authorList>
    </citation>
    <scope>NUCLEOTIDE SEQUENCE [LARGE SCALE GENOMIC DNA]</scope>
    <source>
        <strain evidence="1 2">SC-DP-2</strain>
    </source>
</reference>
<comment type="caution">
    <text evidence="1">The sequence shown here is derived from an EMBL/GenBank/DDBJ whole genome shotgun (WGS) entry which is preliminary data.</text>
</comment>
<name>A0A2T9Y5L5_9FUNG</name>
<dbReference type="EMBL" id="MBFS01003269">
    <property type="protein sequence ID" value="PVU87605.1"/>
    <property type="molecule type" value="Genomic_DNA"/>
</dbReference>
<feature type="non-terminal residue" evidence="1">
    <location>
        <position position="1"/>
    </location>
</feature>
<evidence type="ECO:0000313" key="2">
    <source>
        <dbReference type="Proteomes" id="UP000245609"/>
    </source>
</evidence>
<evidence type="ECO:0000313" key="1">
    <source>
        <dbReference type="EMBL" id="PVU87605.1"/>
    </source>
</evidence>
<keyword evidence="2" id="KW-1185">Reference proteome</keyword>
<dbReference type="Proteomes" id="UP000245609">
    <property type="component" value="Unassembled WGS sequence"/>
</dbReference>
<proteinExistence type="predicted"/>
<protein>
    <submittedName>
        <fullName evidence="1">Uncharacterized protein</fullName>
    </submittedName>
</protein>
<dbReference type="AlphaFoldDB" id="A0A2T9Y5L5"/>
<organism evidence="1 2">
    <name type="scientific">Smittium megazygosporum</name>
    <dbReference type="NCBI Taxonomy" id="133381"/>
    <lineage>
        <taxon>Eukaryota</taxon>
        <taxon>Fungi</taxon>
        <taxon>Fungi incertae sedis</taxon>
        <taxon>Zoopagomycota</taxon>
        <taxon>Kickxellomycotina</taxon>
        <taxon>Harpellomycetes</taxon>
        <taxon>Harpellales</taxon>
        <taxon>Legeriomycetaceae</taxon>
        <taxon>Smittium</taxon>
    </lineage>
</organism>
<accession>A0A2T9Y5L5</accession>
<sequence length="120" mass="13753">AFESLKNISYAANQFEAHSWFYDIVLGEGLAINFPTYDSATGTINRYLFYQHKLHCFNHIQTSVYYRSRYQGPQKTKFEAARNRASNLPDPCPSTNQKSIMSSYLSDKFSLVISKDCNSS</sequence>